<evidence type="ECO:0000313" key="3">
    <source>
        <dbReference type="EMBL" id="SEH51805.1"/>
    </source>
</evidence>
<name>A0A1H6IUR3_RUMFL</name>
<sequence length="360" mass="39938">MKYRFFAAFMGTLVIASTLSGCSNNNNSDNAESSSAREISAEVTDTNAEETTAIEAQYDTNAPSRECAANRQQMLFVMDNGDYIYSANKDGDNVPVEVYIRDDRKGKTEELDLPENSELMYSAEDKLYYYSPDDGLCVYDNGKSTPLNSETKYTDVIPPRDTFFFTDDAIYFAVSGDNGTEIKSMDYSGKLSDKVYTSEYRNVHIVGFYKNDLICSYNIGTNGYICIFSSENSSTELKTGDSPYIIGDKVYFIDFNSLCCIPLEGGEKEKVSDERCTDFCFYEDKLIFTDSISVFSAEPDGKSNVILEANDLTNCNYISGLGITDGKLYVCGGSGSFWKSIAETDENGKIVEEISAGVDR</sequence>
<keyword evidence="2" id="KW-0732">Signal</keyword>
<gene>
    <name evidence="3" type="ORF">SAMN02910265_01189</name>
</gene>
<evidence type="ECO:0000256" key="1">
    <source>
        <dbReference type="SAM" id="MobiDB-lite"/>
    </source>
</evidence>
<protein>
    <submittedName>
        <fullName evidence="3">Uncharacterized protein</fullName>
    </submittedName>
</protein>
<feature type="signal peptide" evidence="2">
    <location>
        <begin position="1"/>
        <end position="16"/>
    </location>
</feature>
<evidence type="ECO:0000256" key="2">
    <source>
        <dbReference type="SAM" id="SignalP"/>
    </source>
</evidence>
<organism evidence="3 4">
    <name type="scientific">Ruminococcus flavefaciens</name>
    <dbReference type="NCBI Taxonomy" id="1265"/>
    <lineage>
        <taxon>Bacteria</taxon>
        <taxon>Bacillati</taxon>
        <taxon>Bacillota</taxon>
        <taxon>Clostridia</taxon>
        <taxon>Eubacteriales</taxon>
        <taxon>Oscillospiraceae</taxon>
        <taxon>Ruminococcus</taxon>
    </lineage>
</organism>
<dbReference type="OrthoDB" id="1817868at2"/>
<dbReference type="EMBL" id="FNWV01000003">
    <property type="protein sequence ID" value="SEH51805.1"/>
    <property type="molecule type" value="Genomic_DNA"/>
</dbReference>
<dbReference type="AlphaFoldDB" id="A0A1H6IUR3"/>
<dbReference type="SUPFAM" id="SSF101898">
    <property type="entry name" value="NHL repeat"/>
    <property type="match status" value="1"/>
</dbReference>
<feature type="region of interest" description="Disordered" evidence="1">
    <location>
        <begin position="26"/>
        <end position="48"/>
    </location>
</feature>
<dbReference type="RefSeq" id="WP_074715312.1">
    <property type="nucleotide sequence ID" value="NZ_FNWV01000003.1"/>
</dbReference>
<dbReference type="Proteomes" id="UP000183190">
    <property type="component" value="Unassembled WGS sequence"/>
</dbReference>
<dbReference type="PROSITE" id="PS51257">
    <property type="entry name" value="PROKAR_LIPOPROTEIN"/>
    <property type="match status" value="1"/>
</dbReference>
<reference evidence="3 4" key="1">
    <citation type="submission" date="2016-10" db="EMBL/GenBank/DDBJ databases">
        <authorList>
            <person name="de Groot N.N."/>
        </authorList>
    </citation>
    <scope>NUCLEOTIDE SEQUENCE [LARGE SCALE GENOMIC DNA]</scope>
    <source>
        <strain evidence="3 4">YAD2003</strain>
    </source>
</reference>
<accession>A0A1H6IUR3</accession>
<feature type="compositionally biased region" description="Low complexity" evidence="1">
    <location>
        <begin position="26"/>
        <end position="42"/>
    </location>
</feature>
<evidence type="ECO:0000313" key="4">
    <source>
        <dbReference type="Proteomes" id="UP000183190"/>
    </source>
</evidence>
<feature type="chain" id="PRO_5039625195" evidence="2">
    <location>
        <begin position="17"/>
        <end position="360"/>
    </location>
</feature>
<proteinExistence type="predicted"/>